<reference evidence="1 2" key="1">
    <citation type="journal article" date="2004" name="Nat. Biotechnol.">
        <title>The genome sequence of the anaerobic, sulfate-reducing bacterium Desulfovibrio vulgaris Hildenborough.</title>
        <authorList>
            <person name="Heidelberg J.F."/>
            <person name="Seshadri R."/>
            <person name="Haveman S.A."/>
            <person name="Hemme C.L."/>
            <person name="Paulsen I.T."/>
            <person name="Kolonay J.F."/>
            <person name="Eisen J.A."/>
            <person name="Ward N."/>
            <person name="Methe B."/>
            <person name="Brinkac L.M."/>
            <person name="Daugherty S.C."/>
            <person name="Deboy R.T."/>
            <person name="Dodson R.J."/>
            <person name="Durkin A.S."/>
            <person name="Madupu R."/>
            <person name="Nelson W.C."/>
            <person name="Sullivan S.A."/>
            <person name="Fouts D."/>
            <person name="Haft D.H."/>
            <person name="Selengut J."/>
            <person name="Peterson J.D."/>
            <person name="Davidsen T.M."/>
            <person name="Zafar N."/>
            <person name="Zhou L."/>
            <person name="Radune D."/>
            <person name="Dimitrov G."/>
            <person name="Hance M."/>
            <person name="Tran K."/>
            <person name="Khouri H."/>
            <person name="Gill J."/>
            <person name="Utterback T.R."/>
            <person name="Feldblyum T.V."/>
            <person name="Wall J.D."/>
            <person name="Voordouw G."/>
            <person name="Fraser C.M."/>
        </authorList>
    </citation>
    <scope>NUCLEOTIDE SEQUENCE [LARGE SCALE GENOMIC DNA]</scope>
    <source>
        <strain evidence="2">ATCC 29579 / DSM 644 / NCIMB 8303 / VKM B-1760 / Hildenborough</strain>
    </source>
</reference>
<dbReference type="HOGENOM" id="CLU_3396200_0_0_7"/>
<evidence type="ECO:0000313" key="1">
    <source>
        <dbReference type="EMBL" id="AAS94771.1"/>
    </source>
</evidence>
<organism evidence="1 2">
    <name type="scientific">Nitratidesulfovibrio vulgaris (strain ATCC 29579 / DSM 644 / CCUG 34227 / NCIMB 8303 / VKM B-1760 / Hildenborough)</name>
    <name type="common">Desulfovibrio vulgaris</name>
    <dbReference type="NCBI Taxonomy" id="882"/>
    <lineage>
        <taxon>Bacteria</taxon>
        <taxon>Pseudomonadati</taxon>
        <taxon>Thermodesulfobacteriota</taxon>
        <taxon>Desulfovibrionia</taxon>
        <taxon>Desulfovibrionales</taxon>
        <taxon>Desulfovibrionaceae</taxon>
        <taxon>Nitratidesulfovibrio</taxon>
    </lineage>
</organism>
<proteinExistence type="predicted"/>
<dbReference type="EMBL" id="AE017285">
    <property type="protein sequence ID" value="AAS94771.1"/>
    <property type="molecule type" value="Genomic_DNA"/>
</dbReference>
<dbReference type="AlphaFoldDB" id="Q72FC6"/>
<keyword evidence="2" id="KW-1185">Reference proteome</keyword>
<sequence>MHNRCDAKKDSDDSKTATITFWLQNNSAYCT</sequence>
<dbReference type="STRING" id="882.DVU_0288"/>
<dbReference type="Proteomes" id="UP000002194">
    <property type="component" value="Chromosome"/>
</dbReference>
<dbReference type="KEGG" id="dvu:DVU_0288"/>
<gene>
    <name evidence="1" type="ordered locus">DVU_0288</name>
</gene>
<dbReference type="EnsemblBacteria" id="AAS94771">
    <property type="protein sequence ID" value="AAS94771"/>
    <property type="gene ID" value="DVU_0288"/>
</dbReference>
<accession>Q72FC6</accession>
<name>Q72FC6_NITV2</name>
<protein>
    <submittedName>
        <fullName evidence="1">Uncharacterized protein</fullName>
    </submittedName>
</protein>
<dbReference type="PaxDb" id="882-DVU_0288"/>
<evidence type="ECO:0000313" key="2">
    <source>
        <dbReference type="Proteomes" id="UP000002194"/>
    </source>
</evidence>